<comment type="similarity">
    <text evidence="2 6">Belongs to the profilin family.</text>
</comment>
<evidence type="ECO:0000313" key="10">
    <source>
        <dbReference type="Proteomes" id="UP000182334"/>
    </source>
</evidence>
<evidence type="ECO:0000256" key="4">
    <source>
        <dbReference type="ARBA" id="ARBA00023203"/>
    </source>
</evidence>
<protein>
    <recommendedName>
        <fullName evidence="6">Profilin</fullName>
    </recommendedName>
</protein>
<proteinExistence type="inferred from homology"/>
<dbReference type="Pfam" id="PF00235">
    <property type="entry name" value="Profilin"/>
    <property type="match status" value="1"/>
</dbReference>
<evidence type="ECO:0000256" key="6">
    <source>
        <dbReference type="RuleBase" id="RU003909"/>
    </source>
</evidence>
<keyword evidence="4 6" id="KW-0009">Actin-binding</keyword>
<dbReference type="GO" id="GO:0003785">
    <property type="term" value="F:actin monomer binding"/>
    <property type="evidence" value="ECO:0007669"/>
    <property type="project" value="TreeGrafter"/>
</dbReference>
<dbReference type="PROSITE" id="PS00414">
    <property type="entry name" value="PROFILIN"/>
    <property type="match status" value="1"/>
</dbReference>
<dbReference type="STRING" id="45354.A0A1L0D1W3"/>
<keyword evidence="10" id="KW-1185">Reference proteome</keyword>
<dbReference type="SMART" id="SM00392">
    <property type="entry name" value="PROF"/>
    <property type="match status" value="1"/>
</dbReference>
<reference evidence="9 10" key="1">
    <citation type="submission" date="2016-10" db="EMBL/GenBank/DDBJ databases">
        <authorList>
            <person name="de Groot N.N."/>
        </authorList>
    </citation>
    <scope>NUCLEOTIDE SEQUENCE [LARGE SCALE GENOMIC DNA]</scope>
    <source>
        <strain evidence="7 10">CBS 141442</strain>
        <strain evidence="8 9">PYCC 4715</strain>
    </source>
</reference>
<dbReference type="InterPro" id="IPR005455">
    <property type="entry name" value="PFN_euk"/>
</dbReference>
<dbReference type="InterPro" id="IPR027310">
    <property type="entry name" value="Profilin_CS"/>
</dbReference>
<evidence type="ECO:0000256" key="3">
    <source>
        <dbReference type="ARBA" id="ARBA00022490"/>
    </source>
</evidence>
<keyword evidence="3" id="KW-0963">Cytoplasm</keyword>
<name>A0A1L0D1W3_9ASCO</name>
<dbReference type="EMBL" id="LT635764">
    <property type="protein sequence ID" value="SGZ50444.1"/>
    <property type="molecule type" value="Genomic_DNA"/>
</dbReference>
<evidence type="ECO:0000256" key="2">
    <source>
        <dbReference type="ARBA" id="ARBA00010058"/>
    </source>
</evidence>
<dbReference type="Proteomes" id="UP000182259">
    <property type="component" value="Chromosome I"/>
</dbReference>
<gene>
    <name evidence="8" type="ORF">SAMEA4029009_CIC11G00000002819</name>
    <name evidence="7" type="ORF">SAMEA4029010_CIC11G00000000079</name>
</gene>
<dbReference type="PANTHER" id="PTHR11604">
    <property type="entry name" value="PROFILIN"/>
    <property type="match status" value="1"/>
</dbReference>
<evidence type="ECO:0000313" key="7">
    <source>
        <dbReference type="EMBL" id="SGZ46593.1"/>
    </source>
</evidence>
<evidence type="ECO:0000313" key="8">
    <source>
        <dbReference type="EMBL" id="SGZ50444.1"/>
    </source>
</evidence>
<sequence>MSWDQYVEALVATHIVDKAAIYSLFGELGAQTGDFQLTDEEFALLASSFEDPSPLQQDGMNIQNIRYELESADTRCVHMRTTGNGIVARKTYQTIMMGHYSHQRNAQRAMELLEEWAGYLMCVGD</sequence>
<dbReference type="PANTHER" id="PTHR11604:SF0">
    <property type="entry name" value="PROFILIN"/>
    <property type="match status" value="1"/>
</dbReference>
<dbReference type="InterPro" id="IPR048278">
    <property type="entry name" value="PFN"/>
</dbReference>
<dbReference type="Gene3D" id="3.30.450.30">
    <property type="entry name" value="Dynein light chain 2a, cytoplasmic"/>
    <property type="match status" value="1"/>
</dbReference>
<dbReference type="SUPFAM" id="SSF55770">
    <property type="entry name" value="Profilin (actin-binding protein)"/>
    <property type="match status" value="1"/>
</dbReference>
<organism evidence="8 9">
    <name type="scientific">Sungouiella intermedia</name>
    <dbReference type="NCBI Taxonomy" id="45354"/>
    <lineage>
        <taxon>Eukaryota</taxon>
        <taxon>Fungi</taxon>
        <taxon>Dikarya</taxon>
        <taxon>Ascomycota</taxon>
        <taxon>Saccharomycotina</taxon>
        <taxon>Pichiomycetes</taxon>
        <taxon>Metschnikowiaceae</taxon>
        <taxon>Sungouiella</taxon>
    </lineage>
</organism>
<accession>A0A1L0D1W3</accession>
<dbReference type="InterPro" id="IPR036140">
    <property type="entry name" value="PFN_sf"/>
</dbReference>
<evidence type="ECO:0000313" key="9">
    <source>
        <dbReference type="Proteomes" id="UP000182259"/>
    </source>
</evidence>
<dbReference type="GO" id="GO:0005856">
    <property type="term" value="C:cytoskeleton"/>
    <property type="evidence" value="ECO:0007669"/>
    <property type="project" value="UniProtKB-SubCell"/>
</dbReference>
<dbReference type="GO" id="GO:0005938">
    <property type="term" value="C:cell cortex"/>
    <property type="evidence" value="ECO:0007669"/>
    <property type="project" value="TreeGrafter"/>
</dbReference>
<dbReference type="Proteomes" id="UP000182334">
    <property type="component" value="Chromosome I"/>
</dbReference>
<keyword evidence="5" id="KW-0206">Cytoskeleton</keyword>
<dbReference type="EMBL" id="LT635756">
    <property type="protein sequence ID" value="SGZ46593.1"/>
    <property type="molecule type" value="Genomic_DNA"/>
</dbReference>
<evidence type="ECO:0000256" key="1">
    <source>
        <dbReference type="ARBA" id="ARBA00004245"/>
    </source>
</evidence>
<evidence type="ECO:0000256" key="5">
    <source>
        <dbReference type="ARBA" id="ARBA00023212"/>
    </source>
</evidence>
<comment type="subcellular location">
    <subcellularLocation>
        <location evidence="1">Cytoplasm</location>
        <location evidence="1">Cytoskeleton</location>
    </subcellularLocation>
</comment>
<dbReference type="AlphaFoldDB" id="A0A1L0D1W3"/>
<dbReference type="OrthoDB" id="421374at2759"/>